<dbReference type="Pfam" id="PF03422">
    <property type="entry name" value="CBM_6"/>
    <property type="match status" value="1"/>
</dbReference>
<organism evidence="8 9">
    <name type="scientific">Rugosimonospora acidiphila</name>
    <dbReference type="NCBI Taxonomy" id="556531"/>
    <lineage>
        <taxon>Bacteria</taxon>
        <taxon>Bacillati</taxon>
        <taxon>Actinomycetota</taxon>
        <taxon>Actinomycetes</taxon>
        <taxon>Micromonosporales</taxon>
        <taxon>Micromonosporaceae</taxon>
        <taxon>Rugosimonospora</taxon>
    </lineage>
</organism>
<name>A0ABP9RKY8_9ACTN</name>
<evidence type="ECO:0000259" key="7">
    <source>
        <dbReference type="PROSITE" id="PS51175"/>
    </source>
</evidence>
<dbReference type="PANTHER" id="PTHR11452">
    <property type="entry name" value="ALPHA-GALACTOSIDASE/ALPHA-N-ACETYLGALACTOSAMINIDASE"/>
    <property type="match status" value="1"/>
</dbReference>
<dbReference type="Proteomes" id="UP001501570">
    <property type="component" value="Unassembled WGS sequence"/>
</dbReference>
<evidence type="ECO:0000313" key="9">
    <source>
        <dbReference type="Proteomes" id="UP001501570"/>
    </source>
</evidence>
<dbReference type="SUPFAM" id="SSF49785">
    <property type="entry name" value="Galactose-binding domain-like"/>
    <property type="match status" value="1"/>
</dbReference>
<keyword evidence="5" id="KW-1015">Disulfide bond</keyword>
<keyword evidence="9" id="KW-1185">Reference proteome</keyword>
<sequence length="919" mass="94663">MAGERRTKRERTRTAVRGLAAVVLAAPIAALALVAGAPAASAHDSAVASGGAATVAAQHGVTPPLGWSSWSFIRHDPSATNIEAQADAMKSSGLAKAGFQYVNVDDFWYQCPGSQGPNVDSYGRWVTDPTKFAPSGATDGIKVTADYVHSDGLKFGLYVTPGISKQAVAQNTAIEGTSYHADDIATTANENNYNCKGMVGIDYTKPGAQEFINSWADEFASWGVDYIKIDGVGVNDIPDIQAWSTALKQTGRPIHLELSNNLAIGSASTWQQLSDGWRTGGDIECYSCESGGSSFPLTSWSSISSRFNQVASWQPYGGPDGFNDYDSLEIGNGSGDGLTLDERKTQMSLWSLAASPLILGTDLTNLDPTDLSLLKNTEVLKVDQDAIDASRIANSATQQVFAKKEPNGQVIVGLFNTGTAPAVVSTTASAIGLSASGGYLVNDLWSHKITESGATIAADVPSHGVALLRITPSKLTFLTPPSTTLAIGGLSSAIAGQPVTATETFTNNGVQPVQLARLGLTAPSGWTVTPTSATSFGSVAVGKSVQATFRVVAPAPATLFQVDALTGTANYQWYLLVPQKVSVSANVTTGSPVSAPYRTYSSATDAPASFAQGGQQFGISGAGADLFSGTDGYSTTYLSGAVGNTATLQTEVVSQQNLTGYGKAGIIVRNDMTASGTGPEGVILFESPSGGIQLEWDNNGGTHINAVTPPNGTIPDRVPVWLKLIRNGSVYTGYYSTDGASWSLVGTADVPAQAATQDAGMFVTSHATGAPAQAVFNSFTVDATAQGPGPISYEAESSANTLGGGAKVSNCTACSGGQKVGFIGNGGTVTFNNVTVPAAGDYQVTIAYLDGSTPPRQVMVSADGGTPQTLTDTTTADFNTLGTETVTLPLVAGSNTIEFANPAAFGPDIDRITVAPAGA</sequence>
<feature type="domain" description="CBM6" evidence="7">
    <location>
        <begin position="791"/>
        <end position="915"/>
    </location>
</feature>
<dbReference type="EC" id="3.2.1.22" evidence="5"/>
<dbReference type="InterPro" id="IPR013785">
    <property type="entry name" value="Aldolase_TIM"/>
</dbReference>
<evidence type="ECO:0000256" key="3">
    <source>
        <dbReference type="ARBA" id="ARBA00022801"/>
    </source>
</evidence>
<dbReference type="InterPro" id="IPR013780">
    <property type="entry name" value="Glyco_hydro_b"/>
</dbReference>
<keyword evidence="4 5" id="KW-0326">Glycosidase</keyword>
<dbReference type="Gene3D" id="3.20.20.70">
    <property type="entry name" value="Aldolase class I"/>
    <property type="match status" value="1"/>
</dbReference>
<dbReference type="SUPFAM" id="SSF51445">
    <property type="entry name" value="(Trans)glycosidases"/>
    <property type="match status" value="1"/>
</dbReference>
<proteinExistence type="inferred from homology"/>
<dbReference type="InterPro" id="IPR002241">
    <property type="entry name" value="Glyco_hydro_27"/>
</dbReference>
<dbReference type="EMBL" id="BAABJQ010000002">
    <property type="protein sequence ID" value="GAA5179358.1"/>
    <property type="molecule type" value="Genomic_DNA"/>
</dbReference>
<comment type="similarity">
    <text evidence="1 5">Belongs to the glycosyl hydrolase 27 family.</text>
</comment>
<evidence type="ECO:0000313" key="8">
    <source>
        <dbReference type="EMBL" id="GAA5179358.1"/>
    </source>
</evidence>
<comment type="caution">
    <text evidence="8">The sequence shown here is derived from an EMBL/GenBank/DDBJ whole genome shotgun (WGS) entry which is preliminary data.</text>
</comment>
<accession>A0ABP9RKY8</accession>
<dbReference type="InterPro" id="IPR013320">
    <property type="entry name" value="ConA-like_dom_sf"/>
</dbReference>
<feature type="chain" id="PRO_5046301658" description="Alpha-galactosidase" evidence="6">
    <location>
        <begin position="43"/>
        <end position="919"/>
    </location>
</feature>
<evidence type="ECO:0000256" key="1">
    <source>
        <dbReference type="ARBA" id="ARBA00009743"/>
    </source>
</evidence>
<dbReference type="SUPFAM" id="SSF49899">
    <property type="entry name" value="Concanavalin A-like lectins/glucanases"/>
    <property type="match status" value="1"/>
</dbReference>
<keyword evidence="3 5" id="KW-0378">Hydrolase</keyword>
<dbReference type="InterPro" id="IPR018905">
    <property type="entry name" value="A-galactase_NEW3"/>
</dbReference>
<reference evidence="9" key="1">
    <citation type="journal article" date="2019" name="Int. J. Syst. Evol. Microbiol.">
        <title>The Global Catalogue of Microorganisms (GCM) 10K type strain sequencing project: providing services to taxonomists for standard genome sequencing and annotation.</title>
        <authorList>
            <consortium name="The Broad Institute Genomics Platform"/>
            <consortium name="The Broad Institute Genome Sequencing Center for Infectious Disease"/>
            <person name="Wu L."/>
            <person name="Ma J."/>
        </authorList>
    </citation>
    <scope>NUCLEOTIDE SEQUENCE [LARGE SCALE GENOMIC DNA]</scope>
    <source>
        <strain evidence="9">JCM 18304</strain>
    </source>
</reference>
<dbReference type="Gene3D" id="2.60.120.260">
    <property type="entry name" value="Galactose-binding domain-like"/>
    <property type="match status" value="1"/>
</dbReference>
<dbReference type="Gene3D" id="2.60.40.1180">
    <property type="entry name" value="Golgi alpha-mannosidase II"/>
    <property type="match status" value="1"/>
</dbReference>
<dbReference type="InterPro" id="IPR005084">
    <property type="entry name" value="CBM6"/>
</dbReference>
<dbReference type="Pfam" id="PF10633">
    <property type="entry name" value="NPCBM_assoc"/>
    <property type="match status" value="1"/>
</dbReference>
<evidence type="ECO:0000256" key="4">
    <source>
        <dbReference type="ARBA" id="ARBA00023295"/>
    </source>
</evidence>
<dbReference type="Pfam" id="PF16499">
    <property type="entry name" value="Melibiase_2"/>
    <property type="match status" value="2"/>
</dbReference>
<dbReference type="CDD" id="cd14792">
    <property type="entry name" value="GH27"/>
    <property type="match status" value="1"/>
</dbReference>
<keyword evidence="2 6" id="KW-0732">Signal</keyword>
<dbReference type="Gene3D" id="2.60.120.200">
    <property type="match status" value="1"/>
</dbReference>
<protein>
    <recommendedName>
        <fullName evidence="5">Alpha-galactosidase</fullName>
        <ecNumber evidence="5">3.2.1.22</ecNumber>
    </recommendedName>
    <alternativeName>
        <fullName evidence="5">Melibiase</fullName>
    </alternativeName>
</protein>
<dbReference type="CDD" id="cd04081">
    <property type="entry name" value="CBM35_galactosidase-like"/>
    <property type="match status" value="1"/>
</dbReference>
<dbReference type="InterPro" id="IPR041233">
    <property type="entry name" value="Melibiase_C"/>
</dbReference>
<dbReference type="Pfam" id="PF17801">
    <property type="entry name" value="Melibiase_C"/>
    <property type="match status" value="1"/>
</dbReference>
<dbReference type="InterPro" id="IPR017853">
    <property type="entry name" value="GH"/>
</dbReference>
<dbReference type="InterPro" id="IPR008979">
    <property type="entry name" value="Galactose-bd-like_sf"/>
</dbReference>
<evidence type="ECO:0000256" key="2">
    <source>
        <dbReference type="ARBA" id="ARBA00022729"/>
    </source>
</evidence>
<gene>
    <name evidence="8" type="ORF">GCM10023322_09100</name>
</gene>
<dbReference type="PROSITE" id="PS51175">
    <property type="entry name" value="CBM6"/>
    <property type="match status" value="1"/>
</dbReference>
<comment type="catalytic activity">
    <reaction evidence="5">
        <text>Hydrolysis of terminal, non-reducing alpha-D-galactose residues in alpha-D-galactosides, including galactose oligosaccharides, galactomannans and galactolipids.</text>
        <dbReference type="EC" id="3.2.1.22"/>
    </reaction>
</comment>
<dbReference type="SUPFAM" id="SSF51011">
    <property type="entry name" value="Glycosyl hydrolase domain"/>
    <property type="match status" value="1"/>
</dbReference>
<evidence type="ECO:0000256" key="6">
    <source>
        <dbReference type="SAM" id="SignalP"/>
    </source>
</evidence>
<dbReference type="PRINTS" id="PR00740">
    <property type="entry name" value="GLHYDRLASE27"/>
</dbReference>
<evidence type="ECO:0000256" key="5">
    <source>
        <dbReference type="RuleBase" id="RU361168"/>
    </source>
</evidence>
<feature type="signal peptide" evidence="6">
    <location>
        <begin position="1"/>
        <end position="42"/>
    </location>
</feature>
<dbReference type="PANTHER" id="PTHR11452:SF33">
    <property type="entry name" value="ALPHA-GALACTOSIDASE 2"/>
    <property type="match status" value="1"/>
</dbReference>